<keyword evidence="1" id="KW-0808">Transferase</keyword>
<dbReference type="Gene3D" id="3.30.460.10">
    <property type="entry name" value="Beta Polymerase, domain 2"/>
    <property type="match status" value="2"/>
</dbReference>
<accession>A0A841PH65</accession>
<evidence type="ECO:0000313" key="2">
    <source>
        <dbReference type="Proteomes" id="UP000568839"/>
    </source>
</evidence>
<dbReference type="Pfam" id="PF04229">
    <property type="entry name" value="GrpB"/>
    <property type="match status" value="2"/>
</dbReference>
<reference evidence="1 2" key="1">
    <citation type="submission" date="2020-08" db="EMBL/GenBank/DDBJ databases">
        <title>Genomic Encyclopedia of Type Strains, Phase IV (KMG-IV): sequencing the most valuable type-strain genomes for metagenomic binning, comparative biology and taxonomic classification.</title>
        <authorList>
            <person name="Goeker M."/>
        </authorList>
    </citation>
    <scope>NUCLEOTIDE SEQUENCE [LARGE SCALE GENOMIC DNA]</scope>
    <source>
        <strain evidence="1 2">DSM 21769</strain>
    </source>
</reference>
<keyword evidence="2" id="KW-1185">Reference proteome</keyword>
<proteinExistence type="predicted"/>
<organism evidence="1 2">
    <name type="scientific">Geomicrobium halophilum</name>
    <dbReference type="NCBI Taxonomy" id="549000"/>
    <lineage>
        <taxon>Bacteria</taxon>
        <taxon>Bacillati</taxon>
        <taxon>Bacillota</taxon>
        <taxon>Bacilli</taxon>
        <taxon>Bacillales</taxon>
        <taxon>Geomicrobium</taxon>
    </lineage>
</organism>
<evidence type="ECO:0000313" key="1">
    <source>
        <dbReference type="EMBL" id="MBB6448089.1"/>
    </source>
</evidence>
<dbReference type="EMBL" id="JACHHJ010000001">
    <property type="protein sequence ID" value="MBB6448089.1"/>
    <property type="molecule type" value="Genomic_DNA"/>
</dbReference>
<dbReference type="InterPro" id="IPR043519">
    <property type="entry name" value="NT_sf"/>
</dbReference>
<dbReference type="SUPFAM" id="SSF81301">
    <property type="entry name" value="Nucleotidyltransferase"/>
    <property type="match status" value="1"/>
</dbReference>
<dbReference type="AlphaFoldDB" id="A0A841PH65"/>
<comment type="caution">
    <text evidence="1">The sequence shown here is derived from an EMBL/GenBank/DDBJ whole genome shotgun (WGS) entry which is preliminary data.</text>
</comment>
<protein>
    <submittedName>
        <fullName evidence="1">GrpB-like predicted nucleotidyltransferase (UPF0157 family)</fullName>
    </submittedName>
</protein>
<name>A0A841PH65_9BACL</name>
<sequence length="191" mass="22018">MQDNSTFKSDQALQKVTLGECKPHNAPITLLEYDSRWPKLFDKEANRIRSVLSNKALQVKHVGSTSVPGMCAKPIIDILLVVMDSADETNYVQDLEQAGYINLHVFSKGASEVDRMLRFRDWLRANKYDRDNYARVKRDLAQRNWRRVQHYADAKKLDRTGNHGKSKRSGVDDLLKGRAERDKQMILKRSS</sequence>
<dbReference type="GO" id="GO:0016740">
    <property type="term" value="F:transferase activity"/>
    <property type="evidence" value="ECO:0007669"/>
    <property type="project" value="UniProtKB-KW"/>
</dbReference>
<dbReference type="PANTHER" id="PTHR34822">
    <property type="entry name" value="GRPB DOMAIN PROTEIN (AFU_ORTHOLOGUE AFUA_1G01530)"/>
    <property type="match status" value="1"/>
</dbReference>
<dbReference type="Proteomes" id="UP000568839">
    <property type="component" value="Unassembled WGS sequence"/>
</dbReference>
<gene>
    <name evidence="1" type="ORF">HNR44_000038</name>
</gene>
<dbReference type="InterPro" id="IPR007344">
    <property type="entry name" value="GrpB/CoaE"/>
</dbReference>
<dbReference type="PANTHER" id="PTHR34822:SF1">
    <property type="entry name" value="GRPB FAMILY PROTEIN"/>
    <property type="match status" value="1"/>
</dbReference>